<dbReference type="EMBL" id="JAHEAC010000147">
    <property type="protein sequence ID" value="MBX8645023.1"/>
    <property type="molecule type" value="Genomic_DNA"/>
</dbReference>
<proteinExistence type="predicted"/>
<dbReference type="Proteomes" id="UP000716004">
    <property type="component" value="Unassembled WGS sequence"/>
</dbReference>
<dbReference type="InterPro" id="IPR036527">
    <property type="entry name" value="SCP2_sterol-bd_dom_sf"/>
</dbReference>
<reference evidence="2" key="1">
    <citation type="submission" date="2021-04" db="EMBL/GenBank/DDBJ databases">
        <title>Genomic insights into ecological role and evolution of a novel Thermoplasmata order Candidatus Sysuiplasmatales.</title>
        <authorList>
            <person name="Yuan Y."/>
        </authorList>
    </citation>
    <scope>NUCLEOTIDE SEQUENCE</scope>
    <source>
        <strain evidence="3">TUT19-bin139</strain>
        <strain evidence="2">YP2-bin.285</strain>
    </source>
</reference>
<accession>A0A8J7YPV7</accession>
<organism evidence="2 4">
    <name type="scientific">Candidatus Sysuiplasma superficiale</name>
    <dbReference type="NCBI Taxonomy" id="2823368"/>
    <lineage>
        <taxon>Archaea</taxon>
        <taxon>Methanobacteriati</taxon>
        <taxon>Thermoplasmatota</taxon>
        <taxon>Thermoplasmata</taxon>
        <taxon>Candidatus Sysuiplasmatales</taxon>
        <taxon>Candidatus Sysuiplasmataceae</taxon>
        <taxon>Candidatus Sysuiplasma</taxon>
    </lineage>
</organism>
<dbReference type="EMBL" id="JAGVSJ010000006">
    <property type="protein sequence ID" value="MBX8631581.1"/>
    <property type="molecule type" value="Genomic_DNA"/>
</dbReference>
<comment type="caution">
    <text evidence="2">The sequence shown here is derived from an EMBL/GenBank/DDBJ whole genome shotgun (WGS) entry which is preliminary data.</text>
</comment>
<evidence type="ECO:0000259" key="1">
    <source>
        <dbReference type="Pfam" id="PF02036"/>
    </source>
</evidence>
<dbReference type="InterPro" id="IPR003033">
    <property type="entry name" value="SCP2_sterol-bd_dom"/>
</dbReference>
<evidence type="ECO:0000313" key="3">
    <source>
        <dbReference type="EMBL" id="MBX8645023.1"/>
    </source>
</evidence>
<gene>
    <name evidence="2" type="ORF">J9259_03540</name>
    <name evidence="3" type="ORF">KIY12_09960</name>
</gene>
<evidence type="ECO:0000313" key="4">
    <source>
        <dbReference type="Proteomes" id="UP000716004"/>
    </source>
</evidence>
<dbReference type="AlphaFoldDB" id="A0A8J7YPV7"/>
<feature type="domain" description="SCP2" evidence="1">
    <location>
        <begin position="14"/>
        <end position="109"/>
    </location>
</feature>
<dbReference type="Gene3D" id="3.30.1050.10">
    <property type="entry name" value="SCP2 sterol-binding domain"/>
    <property type="match status" value="1"/>
</dbReference>
<sequence>MIEDLINGAIDKFNARVARDNTLKKELEGMTRTVQIELKDGRSFCFSLKDNVMGDFHEGRVDNPDIKIVSDEATLSGLLNGTIRPMKAWATKKVQFKASLEDLMRIRKFF</sequence>
<evidence type="ECO:0000313" key="2">
    <source>
        <dbReference type="EMBL" id="MBX8631581.1"/>
    </source>
</evidence>
<dbReference type="Proteomes" id="UP000750197">
    <property type="component" value="Unassembled WGS sequence"/>
</dbReference>
<dbReference type="SUPFAM" id="SSF55718">
    <property type="entry name" value="SCP-like"/>
    <property type="match status" value="1"/>
</dbReference>
<protein>
    <submittedName>
        <fullName evidence="2">SCP2 sterol-binding domain-containing protein</fullName>
    </submittedName>
</protein>
<dbReference type="Pfam" id="PF02036">
    <property type="entry name" value="SCP2"/>
    <property type="match status" value="1"/>
</dbReference>
<name>A0A8J7YPV7_9ARCH</name>